<name>F2URT4_SALR5</name>
<sequence length="154" mass="16942">MSVSVLSKGSVKKTDQEWKSLLSREEYRILREKGTERAGSGEYDKFYPKKGEGHFACRGCGNPLYSAAAKFNSGCGWPAFDKCYKGAVTTHVDNSFGMRRVEIVCGACGGHLGHVFEGERMTDTNERHCVNSVSIRFVKGVEPSGADEEKVTGY</sequence>
<evidence type="ECO:0000256" key="2">
    <source>
        <dbReference type="ARBA" id="ARBA00022723"/>
    </source>
</evidence>
<feature type="domain" description="MsrB" evidence="6">
    <location>
        <begin position="15"/>
        <end position="140"/>
    </location>
</feature>
<dbReference type="SUPFAM" id="SSF51316">
    <property type="entry name" value="Mss4-like"/>
    <property type="match status" value="1"/>
</dbReference>
<evidence type="ECO:0000256" key="3">
    <source>
        <dbReference type="ARBA" id="ARBA00022833"/>
    </source>
</evidence>
<dbReference type="PANTHER" id="PTHR46081:SF8">
    <property type="entry name" value="PEPTIDE METHIONINE SULFOXIDE REDUCTASE 2"/>
    <property type="match status" value="1"/>
</dbReference>
<dbReference type="GO" id="GO:0046872">
    <property type="term" value="F:metal ion binding"/>
    <property type="evidence" value="ECO:0007669"/>
    <property type="project" value="UniProtKB-KW"/>
</dbReference>
<dbReference type="OrthoDB" id="44061at2759"/>
<keyword evidence="8" id="KW-1185">Reference proteome</keyword>
<evidence type="ECO:0000256" key="1">
    <source>
        <dbReference type="ARBA" id="ARBA00007174"/>
    </source>
</evidence>
<dbReference type="AlphaFoldDB" id="F2URT4"/>
<dbReference type="NCBIfam" id="TIGR00357">
    <property type="entry name" value="peptide-methionine (R)-S-oxide reductase MsrB"/>
    <property type="match status" value="1"/>
</dbReference>
<dbReference type="OMA" id="DEQWRAE"/>
<dbReference type="EMBL" id="GL832992">
    <property type="protein sequence ID" value="EGD80339.1"/>
    <property type="molecule type" value="Genomic_DNA"/>
</dbReference>
<dbReference type="eggNOG" id="KOG0856">
    <property type="taxonomic scope" value="Eukaryota"/>
</dbReference>
<dbReference type="InParanoid" id="F2URT4"/>
<keyword evidence="3 5" id="KW-0862">Zinc</keyword>
<dbReference type="GO" id="GO:0030091">
    <property type="term" value="P:protein repair"/>
    <property type="evidence" value="ECO:0007669"/>
    <property type="project" value="InterPro"/>
</dbReference>
<proteinExistence type="inferred from homology"/>
<dbReference type="Pfam" id="PF01641">
    <property type="entry name" value="SelR"/>
    <property type="match status" value="1"/>
</dbReference>
<dbReference type="EC" id="1.8.4.12" evidence="5"/>
<keyword evidence="2 5" id="KW-0479">Metal-binding</keyword>
<dbReference type="InterPro" id="IPR028427">
    <property type="entry name" value="Met_Sox_Rdtase_MsrB"/>
</dbReference>
<dbReference type="Gene3D" id="2.170.150.20">
    <property type="entry name" value="Peptide methionine sulfoxide reductase"/>
    <property type="match status" value="1"/>
</dbReference>
<evidence type="ECO:0000256" key="4">
    <source>
        <dbReference type="ARBA" id="ARBA00023002"/>
    </source>
</evidence>
<comment type="similarity">
    <text evidence="1 5">Belongs to the MsrB Met sulfoxide reductase family.</text>
</comment>
<dbReference type="InterPro" id="IPR011057">
    <property type="entry name" value="Mss4-like_sf"/>
</dbReference>
<dbReference type="GeneID" id="16068655"/>
<dbReference type="KEGG" id="sre:PTSG_10592"/>
<keyword evidence="4 5" id="KW-0560">Oxidoreductase</keyword>
<comment type="catalytic activity">
    <reaction evidence="5">
        <text>L-methionyl-[protein] + [thioredoxin]-disulfide + H2O = L-methionyl-(R)-S-oxide-[protein] + [thioredoxin]-dithiol</text>
        <dbReference type="Rhea" id="RHEA:24164"/>
        <dbReference type="Rhea" id="RHEA-COMP:10698"/>
        <dbReference type="Rhea" id="RHEA-COMP:10700"/>
        <dbReference type="Rhea" id="RHEA-COMP:12313"/>
        <dbReference type="Rhea" id="RHEA-COMP:12314"/>
        <dbReference type="ChEBI" id="CHEBI:15377"/>
        <dbReference type="ChEBI" id="CHEBI:16044"/>
        <dbReference type="ChEBI" id="CHEBI:29950"/>
        <dbReference type="ChEBI" id="CHEBI:45764"/>
        <dbReference type="ChEBI" id="CHEBI:50058"/>
        <dbReference type="EC" id="1.8.4.12"/>
    </reaction>
</comment>
<dbReference type="PANTHER" id="PTHR46081">
    <property type="entry name" value="PEPTIDE METHIONINE SULFOXIDE REDUCTASE 2"/>
    <property type="match status" value="1"/>
</dbReference>
<evidence type="ECO:0000313" key="7">
    <source>
        <dbReference type="EMBL" id="EGD80339.1"/>
    </source>
</evidence>
<evidence type="ECO:0000259" key="6">
    <source>
        <dbReference type="PROSITE" id="PS51790"/>
    </source>
</evidence>
<evidence type="ECO:0000313" key="8">
    <source>
        <dbReference type="Proteomes" id="UP000007799"/>
    </source>
</evidence>
<dbReference type="FunCoup" id="F2URT4">
    <property type="interactions" value="1143"/>
</dbReference>
<organism evidence="8">
    <name type="scientific">Salpingoeca rosetta (strain ATCC 50818 / BSB-021)</name>
    <dbReference type="NCBI Taxonomy" id="946362"/>
    <lineage>
        <taxon>Eukaryota</taxon>
        <taxon>Choanoflagellata</taxon>
        <taxon>Craspedida</taxon>
        <taxon>Salpingoecidae</taxon>
        <taxon>Salpingoeca</taxon>
    </lineage>
</organism>
<dbReference type="Proteomes" id="UP000007799">
    <property type="component" value="Unassembled WGS sequence"/>
</dbReference>
<dbReference type="GO" id="GO:0033743">
    <property type="term" value="F:peptide-methionine (R)-S-oxide reductase activity"/>
    <property type="evidence" value="ECO:0007669"/>
    <property type="project" value="UniProtKB-EC"/>
</dbReference>
<dbReference type="STRING" id="946362.F2URT4"/>
<reference evidence="7" key="1">
    <citation type="submission" date="2009-08" db="EMBL/GenBank/DDBJ databases">
        <title>Annotation of Salpingoeca rosetta.</title>
        <authorList>
            <consortium name="The Broad Institute Genome Sequencing Platform"/>
            <person name="Russ C."/>
            <person name="Cuomo C."/>
            <person name="Burger G."/>
            <person name="Gray M.W."/>
            <person name="Holland P.W.H."/>
            <person name="King N."/>
            <person name="Lang F.B.F."/>
            <person name="Roger A.J."/>
            <person name="Ruiz-Trillo I."/>
            <person name="Young S.K."/>
            <person name="Zeng Q."/>
            <person name="Gargeya S."/>
            <person name="Alvarado L."/>
            <person name="Berlin A."/>
            <person name="Chapman S.B."/>
            <person name="Chen Z."/>
            <person name="Freedman E."/>
            <person name="Gellesch M."/>
            <person name="Goldberg J."/>
            <person name="Griggs A."/>
            <person name="Gujja S."/>
            <person name="Heilman E."/>
            <person name="Heiman D."/>
            <person name="Howarth C."/>
            <person name="Mehta T."/>
            <person name="Neiman D."/>
            <person name="Pearson M."/>
            <person name="Roberts A."/>
            <person name="Saif S."/>
            <person name="Shea T."/>
            <person name="Shenoy N."/>
            <person name="Sisk P."/>
            <person name="Stolte C."/>
            <person name="Sykes S."/>
            <person name="White J."/>
            <person name="Yandava C."/>
            <person name="Haas B."/>
            <person name="Nusbaum C."/>
            <person name="Birren B."/>
        </authorList>
    </citation>
    <scope>NUCLEOTIDE SEQUENCE [LARGE SCALE GENOMIC DNA]</scope>
    <source>
        <strain evidence="7">ATCC 50818</strain>
    </source>
</reference>
<dbReference type="RefSeq" id="XP_004988129.1">
    <property type="nucleotide sequence ID" value="XM_004988072.1"/>
</dbReference>
<protein>
    <recommendedName>
        <fullName evidence="5">Peptide-methionine (R)-S-oxide reductase</fullName>
        <ecNumber evidence="5">1.8.4.12</ecNumber>
    </recommendedName>
</protein>
<comment type="cofactor">
    <cofactor evidence="5">
        <name>Zn(2+)</name>
        <dbReference type="ChEBI" id="CHEBI:29105"/>
    </cofactor>
    <text evidence="5">Binds 1 zinc ion per subunit.</text>
</comment>
<gene>
    <name evidence="7" type="ORF">PTSG_10592</name>
</gene>
<accession>F2URT4</accession>
<dbReference type="PROSITE" id="PS51790">
    <property type="entry name" value="MSRB"/>
    <property type="match status" value="1"/>
</dbReference>
<dbReference type="GO" id="GO:0006979">
    <property type="term" value="P:response to oxidative stress"/>
    <property type="evidence" value="ECO:0007669"/>
    <property type="project" value="InterPro"/>
</dbReference>
<dbReference type="InterPro" id="IPR002579">
    <property type="entry name" value="Met_Sox_Rdtase_MsrB_dom"/>
</dbReference>
<evidence type="ECO:0000256" key="5">
    <source>
        <dbReference type="RuleBase" id="RU365044"/>
    </source>
</evidence>